<dbReference type="GO" id="GO:0033765">
    <property type="term" value="F:steroid dehydrogenase activity, acting on the CH-CH group of donors"/>
    <property type="evidence" value="ECO:0007669"/>
    <property type="project" value="UniProtKB-ARBA"/>
</dbReference>
<dbReference type="AlphaFoldDB" id="A0AB35USM5"/>
<comment type="caution">
    <text evidence="11">The sequence shown here is derived from an EMBL/GenBank/DDBJ whole genome shotgun (WGS) entry which is preliminary data.</text>
</comment>
<comment type="cofactor">
    <cofactor evidence="2">
        <name>FAD</name>
        <dbReference type="ChEBI" id="CHEBI:57692"/>
    </cofactor>
</comment>
<dbReference type="Gene3D" id="3.90.1010.20">
    <property type="match status" value="1"/>
</dbReference>
<comment type="catalytic activity">
    <reaction evidence="8">
        <text>dihydrourocanate + A = urocanate + AH2</text>
        <dbReference type="Rhea" id="RHEA:36059"/>
        <dbReference type="ChEBI" id="CHEBI:13193"/>
        <dbReference type="ChEBI" id="CHEBI:17499"/>
        <dbReference type="ChEBI" id="CHEBI:27247"/>
        <dbReference type="ChEBI" id="CHEBI:72991"/>
        <dbReference type="EC" id="1.3.99.33"/>
    </reaction>
</comment>
<dbReference type="GO" id="GO:0008202">
    <property type="term" value="P:steroid metabolic process"/>
    <property type="evidence" value="ECO:0007669"/>
    <property type="project" value="UniProtKB-ARBA"/>
</dbReference>
<evidence type="ECO:0000256" key="4">
    <source>
        <dbReference type="ARBA" id="ARBA00015872"/>
    </source>
</evidence>
<evidence type="ECO:0000256" key="7">
    <source>
        <dbReference type="ARBA" id="ARBA00023002"/>
    </source>
</evidence>
<dbReference type="RefSeq" id="WP_320883519.1">
    <property type="nucleotide sequence ID" value="NZ_BAABZA010000005.1"/>
</dbReference>
<evidence type="ECO:0000256" key="2">
    <source>
        <dbReference type="ARBA" id="ARBA00001974"/>
    </source>
</evidence>
<dbReference type="PROSITE" id="PS51257">
    <property type="entry name" value="PROKAR_LIPOPROTEIN"/>
    <property type="match status" value="1"/>
</dbReference>
<evidence type="ECO:0000256" key="6">
    <source>
        <dbReference type="ARBA" id="ARBA00022827"/>
    </source>
</evidence>
<evidence type="ECO:0000256" key="8">
    <source>
        <dbReference type="ARBA" id="ARBA00049922"/>
    </source>
</evidence>
<keyword evidence="9" id="KW-0732">Signal</keyword>
<keyword evidence="6" id="KW-0274">FAD</keyword>
<name>A0AB35USM5_9FIRM</name>
<accession>A0AB35USM5</accession>
<dbReference type="PANTHER" id="PTHR43400:SF10">
    <property type="entry name" value="3-OXOSTEROID 1-DEHYDROGENASE"/>
    <property type="match status" value="1"/>
</dbReference>
<reference evidence="11" key="1">
    <citation type="submission" date="2022-03" db="EMBL/GenBank/DDBJ databases">
        <title>First case of bacteraemia caused by Dielma fastidiosa in a patient hospitalised with diverticulitis.</title>
        <authorList>
            <person name="Forman-Ankjaer B."/>
            <person name="Hvid-Jensen F."/>
            <person name="Kobel C.M."/>
            <person name="Greve T."/>
        </authorList>
    </citation>
    <scope>NUCLEOTIDE SEQUENCE</scope>
    <source>
        <strain evidence="11">AUH_DF_2021</strain>
    </source>
</reference>
<protein>
    <recommendedName>
        <fullName evidence="4">Urocanate reductase</fullName>
        <ecNumber evidence="3">1.3.99.33</ecNumber>
    </recommendedName>
</protein>
<feature type="chain" id="PRO_5044271819" description="Urocanate reductase" evidence="9">
    <location>
        <begin position="32"/>
        <end position="615"/>
    </location>
</feature>
<dbReference type="InterPro" id="IPR003953">
    <property type="entry name" value="FAD-dep_OxRdtase_2_FAD-bd"/>
</dbReference>
<dbReference type="Gene3D" id="3.90.700.10">
    <property type="entry name" value="Succinate dehydrogenase/fumarate reductase flavoprotein, catalytic domain"/>
    <property type="match status" value="1"/>
</dbReference>
<dbReference type="PRINTS" id="PR00368">
    <property type="entry name" value="FADPNR"/>
</dbReference>
<feature type="signal peptide" evidence="9">
    <location>
        <begin position="1"/>
        <end position="31"/>
    </location>
</feature>
<dbReference type="InterPro" id="IPR050315">
    <property type="entry name" value="FAD-oxidoreductase_2"/>
</dbReference>
<evidence type="ECO:0000313" key="12">
    <source>
        <dbReference type="Proteomes" id="UP001276902"/>
    </source>
</evidence>
<gene>
    <name evidence="11" type="ORF">MQE39_08290</name>
</gene>
<feature type="domain" description="FMN-binding" evidence="10">
    <location>
        <begin position="49"/>
        <end position="123"/>
    </location>
</feature>
<keyword evidence="5" id="KW-0285">Flavoprotein</keyword>
<evidence type="ECO:0000256" key="1">
    <source>
        <dbReference type="ARBA" id="ARBA00001917"/>
    </source>
</evidence>
<evidence type="ECO:0000313" key="11">
    <source>
        <dbReference type="EMBL" id="MDY5168115.1"/>
    </source>
</evidence>
<sequence length="615" mass="63996">MMKNKFITKMMKLLSACALVFALGACSTQPADNGDALYKAGTYTAVANGNNGEVEVAVTFSDDKIETIEVTKQKETEGLGTTAMDTLSKAIVDAQSLGVDTIAGATNSSNALLNAVKDCVQQAGGDVEALMNAVINKGAGEEVTLSSDLVVVGGGAAGMSAALRARELGLNVILLEKMSFMGGAISISGGNQVVFGSKLQNEAGVSDDSVESMVADFMANGANLNVPELLQLYAENVGATTDWLHENQNVEFDMEGGLHVLAEYSHNRELAYAGGGSGFAKTYREQVENSGAEVYLNTRATELIVDESGNVIGVKAEGSDGTHYTINAQSVILATGGYGNNKDLLSEEMQSALYYGPQSSTGDGIIMATAENVGAATRLMEYGKRYPNGIEVSEGIAKSTIAGNIAAFSEGAILINSEGKRVVNEKASNREILTVELAQPEQMLYLLMDASTFETFKSKLATGGIAGTDIETWLAANGSSAPVFVKGDSLSELAKVIGMDAAVLENTVSTYNGYVAAGNDEEFNRPAQYMTQPLADGPYYLVEQKPRFATTMGGLVVNPSLEVLNAEGNAISGLYAAGEVAGGVMGDDSPSGANNGWALTSGKLAAEAVAKQLGK</sequence>
<dbReference type="SUPFAM" id="SSF56425">
    <property type="entry name" value="Succinate dehydrogenase/fumarate reductase flavoprotein, catalytic domain"/>
    <property type="match status" value="1"/>
</dbReference>
<dbReference type="PANTHER" id="PTHR43400">
    <property type="entry name" value="FUMARATE REDUCTASE"/>
    <property type="match status" value="1"/>
</dbReference>
<dbReference type="Proteomes" id="UP001276902">
    <property type="component" value="Unassembled WGS sequence"/>
</dbReference>
<dbReference type="EC" id="1.3.99.33" evidence="3"/>
<dbReference type="EMBL" id="JALDAW010000013">
    <property type="protein sequence ID" value="MDY5168115.1"/>
    <property type="molecule type" value="Genomic_DNA"/>
</dbReference>
<dbReference type="Gene3D" id="3.50.50.60">
    <property type="entry name" value="FAD/NAD(P)-binding domain"/>
    <property type="match status" value="1"/>
</dbReference>
<dbReference type="SUPFAM" id="SSF51905">
    <property type="entry name" value="FAD/NAD(P)-binding domain"/>
    <property type="match status" value="1"/>
</dbReference>
<dbReference type="Pfam" id="PF00890">
    <property type="entry name" value="FAD_binding_2"/>
    <property type="match status" value="1"/>
</dbReference>
<dbReference type="InterPro" id="IPR027477">
    <property type="entry name" value="Succ_DH/fumarate_Rdtase_cat_sf"/>
</dbReference>
<evidence type="ECO:0000256" key="3">
    <source>
        <dbReference type="ARBA" id="ARBA00013137"/>
    </source>
</evidence>
<keyword evidence="7" id="KW-0560">Oxidoreductase</keyword>
<evidence type="ECO:0000259" key="10">
    <source>
        <dbReference type="SMART" id="SM00900"/>
    </source>
</evidence>
<proteinExistence type="predicted"/>
<dbReference type="InterPro" id="IPR007329">
    <property type="entry name" value="FMN-bd"/>
</dbReference>
<dbReference type="InterPro" id="IPR036188">
    <property type="entry name" value="FAD/NAD-bd_sf"/>
</dbReference>
<evidence type="ECO:0000256" key="9">
    <source>
        <dbReference type="SAM" id="SignalP"/>
    </source>
</evidence>
<organism evidence="11 12">
    <name type="scientific">Dielma fastidiosa</name>
    <dbReference type="NCBI Taxonomy" id="1034346"/>
    <lineage>
        <taxon>Bacteria</taxon>
        <taxon>Bacillati</taxon>
        <taxon>Bacillota</taxon>
        <taxon>Erysipelotrichia</taxon>
        <taxon>Erysipelotrichales</taxon>
        <taxon>Erysipelotrichaceae</taxon>
        <taxon>Dielma</taxon>
    </lineage>
</organism>
<comment type="cofactor">
    <cofactor evidence="1">
        <name>FMN</name>
        <dbReference type="ChEBI" id="CHEBI:58210"/>
    </cofactor>
</comment>
<dbReference type="Pfam" id="PF04205">
    <property type="entry name" value="FMN_bind"/>
    <property type="match status" value="1"/>
</dbReference>
<evidence type="ECO:0000256" key="5">
    <source>
        <dbReference type="ARBA" id="ARBA00022630"/>
    </source>
</evidence>
<dbReference type="GO" id="GO:0010181">
    <property type="term" value="F:FMN binding"/>
    <property type="evidence" value="ECO:0007669"/>
    <property type="project" value="InterPro"/>
</dbReference>
<dbReference type="SMART" id="SM00900">
    <property type="entry name" value="FMN_bind"/>
    <property type="match status" value="1"/>
</dbReference>
<dbReference type="PRINTS" id="PR00411">
    <property type="entry name" value="PNDRDTASEI"/>
</dbReference>
<dbReference type="GO" id="GO:0016020">
    <property type="term" value="C:membrane"/>
    <property type="evidence" value="ECO:0007669"/>
    <property type="project" value="InterPro"/>
</dbReference>